<name>J3NCR9_ORYBR</name>
<reference evidence="1" key="1">
    <citation type="journal article" date="2013" name="Nat. Commun.">
        <title>Whole-genome sequencing of Oryza brachyantha reveals mechanisms underlying Oryza genome evolution.</title>
        <authorList>
            <person name="Chen J."/>
            <person name="Huang Q."/>
            <person name="Gao D."/>
            <person name="Wang J."/>
            <person name="Lang Y."/>
            <person name="Liu T."/>
            <person name="Li B."/>
            <person name="Bai Z."/>
            <person name="Luis Goicoechea J."/>
            <person name="Liang C."/>
            <person name="Chen C."/>
            <person name="Zhang W."/>
            <person name="Sun S."/>
            <person name="Liao Y."/>
            <person name="Zhang X."/>
            <person name="Yang L."/>
            <person name="Song C."/>
            <person name="Wang M."/>
            <person name="Shi J."/>
            <person name="Liu G."/>
            <person name="Liu J."/>
            <person name="Zhou H."/>
            <person name="Zhou W."/>
            <person name="Yu Q."/>
            <person name="An N."/>
            <person name="Chen Y."/>
            <person name="Cai Q."/>
            <person name="Wang B."/>
            <person name="Liu B."/>
            <person name="Min J."/>
            <person name="Huang Y."/>
            <person name="Wu H."/>
            <person name="Li Z."/>
            <person name="Zhang Y."/>
            <person name="Yin Y."/>
            <person name="Song W."/>
            <person name="Jiang J."/>
            <person name="Jackson S.A."/>
            <person name="Wing R.A."/>
            <person name="Wang J."/>
            <person name="Chen M."/>
        </authorList>
    </citation>
    <scope>NUCLEOTIDE SEQUENCE [LARGE SCALE GENOMIC DNA]</scope>
    <source>
        <strain evidence="1">cv. IRGC 101232</strain>
    </source>
</reference>
<sequence length="107" mass="12425">MKECMDRLKDYSYVNIWLKLHRNLSSGRGTGTCLCSTTLRSTSYLDIDHFDHKSYAAGMARISDLEKSRKEAQITMKPLRINLLFAFFKKRIEISHTKANKIHIRGC</sequence>
<dbReference type="HOGENOM" id="CLU_2216678_0_0_1"/>
<organism evidence="1">
    <name type="scientific">Oryza brachyantha</name>
    <name type="common">malo sina</name>
    <dbReference type="NCBI Taxonomy" id="4533"/>
    <lineage>
        <taxon>Eukaryota</taxon>
        <taxon>Viridiplantae</taxon>
        <taxon>Streptophyta</taxon>
        <taxon>Embryophyta</taxon>
        <taxon>Tracheophyta</taxon>
        <taxon>Spermatophyta</taxon>
        <taxon>Magnoliopsida</taxon>
        <taxon>Liliopsida</taxon>
        <taxon>Poales</taxon>
        <taxon>Poaceae</taxon>
        <taxon>BOP clade</taxon>
        <taxon>Oryzoideae</taxon>
        <taxon>Oryzeae</taxon>
        <taxon>Oryzinae</taxon>
        <taxon>Oryza</taxon>
    </lineage>
</organism>
<dbReference type="EnsemblPlants" id="OB12G17770.1">
    <property type="protein sequence ID" value="OB12G17770.1"/>
    <property type="gene ID" value="OB12G17770"/>
</dbReference>
<accession>J3NCR9</accession>
<keyword evidence="2" id="KW-1185">Reference proteome</keyword>
<evidence type="ECO:0000313" key="2">
    <source>
        <dbReference type="Proteomes" id="UP000006038"/>
    </source>
</evidence>
<dbReference type="AlphaFoldDB" id="J3NCR9"/>
<protein>
    <submittedName>
        <fullName evidence="1">Uncharacterized protein</fullName>
    </submittedName>
</protein>
<dbReference type="Gramene" id="OB12G17770.1">
    <property type="protein sequence ID" value="OB12G17770.1"/>
    <property type="gene ID" value="OB12G17770"/>
</dbReference>
<reference evidence="1" key="2">
    <citation type="submission" date="2013-04" db="UniProtKB">
        <authorList>
            <consortium name="EnsemblPlants"/>
        </authorList>
    </citation>
    <scope>IDENTIFICATION</scope>
</reference>
<proteinExistence type="predicted"/>
<evidence type="ECO:0000313" key="1">
    <source>
        <dbReference type="EnsemblPlants" id="OB12G17770.1"/>
    </source>
</evidence>
<dbReference type="Proteomes" id="UP000006038">
    <property type="component" value="Chromosome 12"/>
</dbReference>